<sequence>MTNRFLYLLIFCFGIITPLISSDYWQQFVHYEMDIFVDTDSSTYEGFSEIKYINQSPDTLHQIYLHLYPNAFQEGSVKHREFMARLGRLGRAAKFINKPKDYFSKIEIYSFEIYQNESQINGDYKIDDTILSSDLIEPLFPDDSLTIKIDWIHRVGEQIERAGRVVNQFNAAQWYPKLVVYDDKGWHNIPFHAEGEFYGEFGTFDVSIDIPQNYIVGATGTVTDGDPGWEIVRVDTSRDFHEWLDEFKNRDEKPDSTARRNLTFHAENVHDFAWISSPEFLYESGEWNGIDVHVLFNQKNGKKWTKKVVNRSEWALEWLTKKFGEYPYPQVTTTDRLKGGGMEYPMLVMNGSESESLILHEIGHIWFYGILGNNEVTEAWLDEGFTTFQTGWYMMDKYGLHGFDLENTERYDSFQKKYWKFTSSLGQNQWSAIGFMTSGQDEPISRSSFMFKQGSAYRRNAYTKPALMLVEFKQVLGDSLFLEVMRAYYDRWKLKHTSEQKFRSVADEVTGKNLDWFFDPWLHNTRTLDYGIHGWKKERNNDGSWDISLNLRRHGNRDMPQLIETTLKNGESHRVWWKDHKWRSEDTFIYSVPSEPVSAVLDPDAQTMDLDFRNNSTGPMPMEIIFTRPGMRYSPRDRYVVQWHPVLQYHEEDGTIPGIAVNRRYGPWENVDGLLTIGSKTGKVFWSLSGWRVNPLAMNSNKIRFHIFDFGGVNSFGLHFEKKLNRTNPFINYKSIISGFTVINAKYSESSENSRTDL</sequence>
<organism evidence="2">
    <name type="scientific">marine metagenome</name>
    <dbReference type="NCBI Taxonomy" id="408172"/>
    <lineage>
        <taxon>unclassified sequences</taxon>
        <taxon>metagenomes</taxon>
        <taxon>ecological metagenomes</taxon>
    </lineage>
</organism>
<dbReference type="AlphaFoldDB" id="A0A381VU96"/>
<accession>A0A381VU96</accession>
<dbReference type="PANTHER" id="PTHR45726">
    <property type="entry name" value="LEUKOTRIENE A-4 HYDROLASE"/>
    <property type="match status" value="1"/>
</dbReference>
<feature type="non-terminal residue" evidence="2">
    <location>
        <position position="758"/>
    </location>
</feature>
<dbReference type="InterPro" id="IPR014782">
    <property type="entry name" value="Peptidase_M1_dom"/>
</dbReference>
<dbReference type="CDD" id="cd09604">
    <property type="entry name" value="M1_APN_like"/>
    <property type="match status" value="1"/>
</dbReference>
<feature type="domain" description="Peptidase M1 membrane alanine aminopeptidase" evidence="1">
    <location>
        <begin position="353"/>
        <end position="521"/>
    </location>
</feature>
<dbReference type="GO" id="GO:0008270">
    <property type="term" value="F:zinc ion binding"/>
    <property type="evidence" value="ECO:0007669"/>
    <property type="project" value="InterPro"/>
</dbReference>
<evidence type="ECO:0000313" key="2">
    <source>
        <dbReference type="EMBL" id="SVA43832.1"/>
    </source>
</evidence>
<dbReference type="PANTHER" id="PTHR45726:SF3">
    <property type="entry name" value="LEUKOTRIENE A-4 HYDROLASE"/>
    <property type="match status" value="1"/>
</dbReference>
<name>A0A381VU96_9ZZZZ</name>
<dbReference type="EMBL" id="UINC01009794">
    <property type="protein sequence ID" value="SVA43832.1"/>
    <property type="molecule type" value="Genomic_DNA"/>
</dbReference>
<proteinExistence type="predicted"/>
<dbReference type="Gene3D" id="1.10.390.10">
    <property type="entry name" value="Neutral Protease Domain 2"/>
    <property type="match status" value="1"/>
</dbReference>
<evidence type="ECO:0000259" key="1">
    <source>
        <dbReference type="Pfam" id="PF01433"/>
    </source>
</evidence>
<gene>
    <name evidence="2" type="ORF">METZ01_LOCUS96686</name>
</gene>
<dbReference type="Pfam" id="PF01433">
    <property type="entry name" value="Peptidase_M1"/>
    <property type="match status" value="1"/>
</dbReference>
<dbReference type="SUPFAM" id="SSF55486">
    <property type="entry name" value="Metalloproteases ('zincins'), catalytic domain"/>
    <property type="match status" value="1"/>
</dbReference>
<dbReference type="GO" id="GO:0008237">
    <property type="term" value="F:metallopeptidase activity"/>
    <property type="evidence" value="ECO:0007669"/>
    <property type="project" value="InterPro"/>
</dbReference>
<dbReference type="InterPro" id="IPR034015">
    <property type="entry name" value="M1_LTA4H"/>
</dbReference>
<dbReference type="InterPro" id="IPR027268">
    <property type="entry name" value="Peptidase_M4/M1_CTD_sf"/>
</dbReference>
<protein>
    <recommendedName>
        <fullName evidence="1">Peptidase M1 membrane alanine aminopeptidase domain-containing protein</fullName>
    </recommendedName>
</protein>
<reference evidence="2" key="1">
    <citation type="submission" date="2018-05" db="EMBL/GenBank/DDBJ databases">
        <authorList>
            <person name="Lanie J.A."/>
            <person name="Ng W.-L."/>
            <person name="Kazmierczak K.M."/>
            <person name="Andrzejewski T.M."/>
            <person name="Davidsen T.M."/>
            <person name="Wayne K.J."/>
            <person name="Tettelin H."/>
            <person name="Glass J.I."/>
            <person name="Rusch D."/>
            <person name="Podicherti R."/>
            <person name="Tsui H.-C.T."/>
            <person name="Winkler M.E."/>
        </authorList>
    </citation>
    <scope>NUCLEOTIDE SEQUENCE</scope>
</reference>